<sequence length="222" mass="23765">MDWNKFLPILKMLPQATWETVFMTLASAFFACLMGFPLGAFLYYASPVGLNPQGLLYNALSRIVNLFRSLPFIILMILLIPLTRLIIRTSIGPTAVIIPLSIAAAPFVARIAEAALSEVDSGVLVAARAMGSTNIQIIRKVLIPEAMPALISGLALSIINLIGYSAMAGAIGGGGLGDLAIRYGYYRFRTDVTIAAVIIILILVEIVQLAGTAVSRSLLSKR</sequence>
<evidence type="ECO:0000256" key="3">
    <source>
        <dbReference type="ARBA" id="ARBA00022448"/>
    </source>
</evidence>
<keyword evidence="3 8" id="KW-0813">Transport</keyword>
<dbReference type="InterPro" id="IPR000515">
    <property type="entry name" value="MetI-like"/>
</dbReference>
<dbReference type="PROSITE" id="PS50928">
    <property type="entry name" value="ABC_TM1"/>
    <property type="match status" value="1"/>
</dbReference>
<dbReference type="EMBL" id="CP001843">
    <property type="protein sequence ID" value="AEF86066.1"/>
    <property type="molecule type" value="Genomic_DNA"/>
</dbReference>
<dbReference type="Proteomes" id="UP000009223">
    <property type="component" value="Chromosome"/>
</dbReference>
<evidence type="ECO:0000256" key="4">
    <source>
        <dbReference type="ARBA" id="ARBA00022475"/>
    </source>
</evidence>
<evidence type="ECO:0000256" key="8">
    <source>
        <dbReference type="RuleBase" id="RU363032"/>
    </source>
</evidence>
<reference evidence="10 11" key="2">
    <citation type="journal article" date="2011" name="ISME J.">
        <title>RNA-seq reveals cooperative metabolic interactions between two termite-gut spirochete species in co-culture.</title>
        <authorList>
            <person name="Rosenthal A.Z."/>
            <person name="Matson E.G."/>
            <person name="Eldar A."/>
            <person name="Leadbetter J.R."/>
        </authorList>
    </citation>
    <scope>NUCLEOTIDE SEQUENCE [LARGE SCALE GENOMIC DNA]</scope>
    <source>
        <strain evidence="11">ATCC BAA-887 / DSM 12427 / ZAS-2</strain>
    </source>
</reference>
<dbReference type="GO" id="GO:0048473">
    <property type="term" value="P:D-methionine transmembrane transport"/>
    <property type="evidence" value="ECO:0007669"/>
    <property type="project" value="TreeGrafter"/>
</dbReference>
<name>F5YIW6_TREPZ</name>
<dbReference type="NCBIfam" id="NF008049">
    <property type="entry name" value="PRK10782.1"/>
    <property type="match status" value="1"/>
</dbReference>
<comment type="similarity">
    <text evidence="2">Belongs to the binding-protein-dependent transport system permease family. CysTW subfamily.</text>
</comment>
<keyword evidence="5 8" id="KW-0812">Transmembrane</keyword>
<keyword evidence="6 8" id="KW-1133">Transmembrane helix</keyword>
<dbReference type="Pfam" id="PF00528">
    <property type="entry name" value="BPD_transp_1"/>
    <property type="match status" value="1"/>
</dbReference>
<dbReference type="OrthoDB" id="9793490at2"/>
<keyword evidence="11" id="KW-1185">Reference proteome</keyword>
<dbReference type="CDD" id="cd06261">
    <property type="entry name" value="TM_PBP2"/>
    <property type="match status" value="1"/>
</dbReference>
<dbReference type="InterPro" id="IPR035906">
    <property type="entry name" value="MetI-like_sf"/>
</dbReference>
<gene>
    <name evidence="10" type="ordered locus">TREPR_3507</name>
</gene>
<evidence type="ECO:0000259" key="9">
    <source>
        <dbReference type="PROSITE" id="PS50928"/>
    </source>
</evidence>
<dbReference type="HOGENOM" id="CLU_077375_0_1_12"/>
<proteinExistence type="inferred from homology"/>
<feature type="transmembrane region" description="Helical" evidence="8">
    <location>
        <begin position="192"/>
        <end position="214"/>
    </location>
</feature>
<dbReference type="GO" id="GO:0005886">
    <property type="term" value="C:plasma membrane"/>
    <property type="evidence" value="ECO:0007669"/>
    <property type="project" value="UniProtKB-SubCell"/>
</dbReference>
<evidence type="ECO:0000313" key="10">
    <source>
        <dbReference type="EMBL" id="AEF86066.1"/>
    </source>
</evidence>
<evidence type="ECO:0000256" key="2">
    <source>
        <dbReference type="ARBA" id="ARBA00007069"/>
    </source>
</evidence>
<evidence type="ECO:0000256" key="5">
    <source>
        <dbReference type="ARBA" id="ARBA00022692"/>
    </source>
</evidence>
<keyword evidence="7 8" id="KW-0472">Membrane</keyword>
<dbReference type="Gene3D" id="1.10.3720.10">
    <property type="entry name" value="MetI-like"/>
    <property type="match status" value="1"/>
</dbReference>
<accession>F5YIW6</accession>
<evidence type="ECO:0000256" key="1">
    <source>
        <dbReference type="ARBA" id="ARBA00004651"/>
    </source>
</evidence>
<keyword evidence="4" id="KW-1003">Cell membrane</keyword>
<dbReference type="PROSITE" id="PS51257">
    <property type="entry name" value="PROKAR_LIPOPROTEIN"/>
    <property type="match status" value="1"/>
</dbReference>
<reference evidence="11" key="1">
    <citation type="submission" date="2009-12" db="EMBL/GenBank/DDBJ databases">
        <title>Complete sequence of Treponema primitia strain ZAS-2.</title>
        <authorList>
            <person name="Tetu S.G."/>
            <person name="Matson E."/>
            <person name="Ren Q."/>
            <person name="Seshadri R."/>
            <person name="Elbourne L."/>
            <person name="Hassan K.A."/>
            <person name="Durkin A."/>
            <person name="Radune D."/>
            <person name="Mohamoud Y."/>
            <person name="Shay R."/>
            <person name="Jin S."/>
            <person name="Zhang X."/>
            <person name="Lucey K."/>
            <person name="Ballor N.R."/>
            <person name="Ottesen E."/>
            <person name="Rosenthal R."/>
            <person name="Allen A."/>
            <person name="Leadbetter J.R."/>
            <person name="Paulsen I.T."/>
        </authorList>
    </citation>
    <scope>NUCLEOTIDE SEQUENCE [LARGE SCALE GENOMIC DNA]</scope>
    <source>
        <strain evidence="11">ATCC BAA-887 / DSM 12427 / ZAS-2</strain>
    </source>
</reference>
<dbReference type="PANTHER" id="PTHR30450:SF1">
    <property type="entry name" value="D-METHIONINE TRANSPORT SYSTEM PERMEASE PROTEIN METI-RELATED"/>
    <property type="match status" value="1"/>
</dbReference>
<dbReference type="STRING" id="545694.TREPR_3507"/>
<evidence type="ECO:0000256" key="6">
    <source>
        <dbReference type="ARBA" id="ARBA00022989"/>
    </source>
</evidence>
<organism evidence="10 11">
    <name type="scientific">Treponema primitia (strain ATCC BAA-887 / DSM 12427 / ZAS-2)</name>
    <dbReference type="NCBI Taxonomy" id="545694"/>
    <lineage>
        <taxon>Bacteria</taxon>
        <taxon>Pseudomonadati</taxon>
        <taxon>Spirochaetota</taxon>
        <taxon>Spirochaetia</taxon>
        <taxon>Spirochaetales</taxon>
        <taxon>Treponemataceae</taxon>
        <taxon>Treponema</taxon>
    </lineage>
</organism>
<feature type="transmembrane region" description="Helical" evidence="8">
    <location>
        <begin position="149"/>
        <end position="172"/>
    </location>
</feature>
<dbReference type="PANTHER" id="PTHR30450">
    <property type="entry name" value="ABC TRANSPORTER PERMEASE"/>
    <property type="match status" value="1"/>
</dbReference>
<dbReference type="InterPro" id="IPR051322">
    <property type="entry name" value="AA_ABC_Transporter_Permease"/>
</dbReference>
<dbReference type="RefSeq" id="WP_015706787.1">
    <property type="nucleotide sequence ID" value="NC_015578.1"/>
</dbReference>
<feature type="transmembrane region" description="Helical" evidence="8">
    <location>
        <begin position="21"/>
        <end position="46"/>
    </location>
</feature>
<evidence type="ECO:0000256" key="7">
    <source>
        <dbReference type="ARBA" id="ARBA00023136"/>
    </source>
</evidence>
<dbReference type="SUPFAM" id="SSF161098">
    <property type="entry name" value="MetI-like"/>
    <property type="match status" value="1"/>
</dbReference>
<dbReference type="eggNOG" id="COG2011">
    <property type="taxonomic scope" value="Bacteria"/>
</dbReference>
<evidence type="ECO:0000313" key="11">
    <source>
        <dbReference type="Proteomes" id="UP000009223"/>
    </source>
</evidence>
<feature type="transmembrane region" description="Helical" evidence="8">
    <location>
        <begin position="66"/>
        <end position="87"/>
    </location>
</feature>
<comment type="subcellular location">
    <subcellularLocation>
        <location evidence="1 8">Cell membrane</location>
        <topology evidence="1 8">Multi-pass membrane protein</topology>
    </subcellularLocation>
</comment>
<dbReference type="FunFam" id="1.10.3720.10:FF:000002">
    <property type="entry name" value="D-methionine ABC transporter permease MetI"/>
    <property type="match status" value="1"/>
</dbReference>
<dbReference type="AlphaFoldDB" id="F5YIW6"/>
<dbReference type="KEGG" id="tpi:TREPR_3507"/>
<feature type="domain" description="ABC transmembrane type-1" evidence="9">
    <location>
        <begin position="17"/>
        <end position="211"/>
    </location>
</feature>
<protein>
    <submittedName>
        <fullName evidence="10">D-methionine transport system permease protein MetI</fullName>
    </submittedName>
</protein>